<keyword evidence="1" id="KW-0378">Hydrolase</keyword>
<dbReference type="RefSeq" id="WP_046188511.1">
    <property type="nucleotide sequence ID" value="NZ_JACKUJ010000047.1"/>
</dbReference>
<evidence type="ECO:0000313" key="4">
    <source>
        <dbReference type="Proteomes" id="UP000034416"/>
    </source>
</evidence>
<evidence type="ECO:0000313" key="3">
    <source>
        <dbReference type="EMBL" id="TXI52112.1"/>
    </source>
</evidence>
<dbReference type="AlphaFoldDB" id="A0A0F5N001"/>
<proteinExistence type="predicted"/>
<reference evidence="1" key="2">
    <citation type="submission" date="2015-04" db="EMBL/GenBank/DDBJ databases">
        <title>Genome sequence of Mycobacterium arupense strain GUC1.</title>
        <authorList>
            <person name="Greninger A.L."/>
            <person name="Cunningham G."/>
            <person name="Chiu C.Y."/>
            <person name="Miller S."/>
        </authorList>
    </citation>
    <scope>NUCLEOTIDE SEQUENCE</scope>
    <source>
        <strain evidence="1">GUC1</strain>
    </source>
</reference>
<organism evidence="1 4">
    <name type="scientific">Mycolicibacter arupensis</name>
    <dbReference type="NCBI Taxonomy" id="342002"/>
    <lineage>
        <taxon>Bacteria</taxon>
        <taxon>Bacillati</taxon>
        <taxon>Actinomycetota</taxon>
        <taxon>Actinomycetes</taxon>
        <taxon>Mycobacteriales</taxon>
        <taxon>Mycobacteriaceae</taxon>
        <taxon>Mycolicibacter</taxon>
    </lineage>
</organism>
<dbReference type="STRING" id="342002.BST15_08605"/>
<dbReference type="PATRIC" id="fig|342002.3.peg.1759"/>
<protein>
    <submittedName>
        <fullName evidence="1">Alpha/beta hydrolase</fullName>
    </submittedName>
</protein>
<dbReference type="SUPFAM" id="SSF53474">
    <property type="entry name" value="alpha/beta-Hydrolases"/>
    <property type="match status" value="1"/>
</dbReference>
<reference evidence="4" key="1">
    <citation type="submission" date="2015-04" db="EMBL/GenBank/DDBJ databases">
        <title>Genome sequence of Mycobacterium arupense GUC1.</title>
        <authorList>
            <person name="Greninger A.L."/>
            <person name="Cunningham G."/>
            <person name="Chiu C.Y."/>
            <person name="Miller S."/>
        </authorList>
    </citation>
    <scope>NUCLEOTIDE SEQUENCE [LARGE SCALE GENOMIC DNA]</scope>
    <source>
        <strain evidence="4">GUC1</strain>
    </source>
</reference>
<dbReference type="GO" id="GO:0016787">
    <property type="term" value="F:hydrolase activity"/>
    <property type="evidence" value="ECO:0007669"/>
    <property type="project" value="UniProtKB-KW"/>
</dbReference>
<evidence type="ECO:0000313" key="6">
    <source>
        <dbReference type="Proteomes" id="UP000321797"/>
    </source>
</evidence>
<dbReference type="Proteomes" id="UP000034416">
    <property type="component" value="Unassembled WGS sequence"/>
</dbReference>
<dbReference type="EMBL" id="SSGD01000132">
    <property type="protein sequence ID" value="TXI52112.1"/>
    <property type="molecule type" value="Genomic_DNA"/>
</dbReference>
<evidence type="ECO:0000313" key="5">
    <source>
        <dbReference type="Proteomes" id="UP000192327"/>
    </source>
</evidence>
<dbReference type="EMBL" id="MVHH01000013">
    <property type="protein sequence ID" value="OQZ98493.1"/>
    <property type="molecule type" value="Genomic_DNA"/>
</dbReference>
<reference evidence="2 5" key="3">
    <citation type="submission" date="2016-12" db="EMBL/GenBank/DDBJ databases">
        <title>The new phylogeny of genus Mycobacterium.</title>
        <authorList>
            <person name="Tortoli E."/>
            <person name="Trovato A."/>
            <person name="Cirillo D.M."/>
        </authorList>
    </citation>
    <scope>NUCLEOTIDE SEQUENCE [LARGE SCALE GENOMIC DNA]</scope>
    <source>
        <strain evidence="2 5">DSM 44942</strain>
    </source>
</reference>
<dbReference type="Proteomes" id="UP000321797">
    <property type="component" value="Unassembled WGS sequence"/>
</dbReference>
<evidence type="ECO:0000313" key="2">
    <source>
        <dbReference type="EMBL" id="OQZ98493.1"/>
    </source>
</evidence>
<gene>
    <name evidence="2" type="ORF">BST15_08605</name>
    <name evidence="3" type="ORF">E6Q54_18795</name>
    <name evidence="1" type="ORF">WR43_05145</name>
</gene>
<sequence length="187" mass="19896">MPGTMMTIDGFPIPVDVAGPQNGSVVVVLAAAQHPLTAYDAVCQRLHTASLRTIVIGADPRLTPKSVIGILDSLGVQCGVLVGDRTGADNAWELAATRPDRFTGLVALDRGHPRAPDLSGVIRDERCPPVEINTTVLVSSRATASVADASQRFVYGEHRLVVLPGRRSATEFTAQFAMEIVLRASTW</sequence>
<dbReference type="Gene3D" id="3.40.50.1820">
    <property type="entry name" value="alpha/beta hydrolase"/>
    <property type="match status" value="1"/>
</dbReference>
<name>A0A0F5N001_9MYCO</name>
<keyword evidence="5" id="KW-1185">Reference proteome</keyword>
<dbReference type="InterPro" id="IPR029058">
    <property type="entry name" value="AB_hydrolase_fold"/>
</dbReference>
<accession>A0A0F5N001</accession>
<reference evidence="3 6" key="4">
    <citation type="submission" date="2018-09" db="EMBL/GenBank/DDBJ databases">
        <title>Metagenome Assembled Genomes from an Advanced Water Purification Facility.</title>
        <authorList>
            <person name="Stamps B.W."/>
            <person name="Spear J.R."/>
        </authorList>
    </citation>
    <scope>NUCLEOTIDE SEQUENCE [LARGE SCALE GENOMIC DNA]</scope>
    <source>
        <strain evidence="3">Bin_29_2</strain>
    </source>
</reference>
<dbReference type="OrthoDB" id="4743826at2"/>
<comment type="caution">
    <text evidence="1">The sequence shown here is derived from an EMBL/GenBank/DDBJ whole genome shotgun (WGS) entry which is preliminary data.</text>
</comment>
<dbReference type="EMBL" id="LASW01000013">
    <property type="protein sequence ID" value="KKC00384.1"/>
    <property type="molecule type" value="Genomic_DNA"/>
</dbReference>
<evidence type="ECO:0000313" key="1">
    <source>
        <dbReference type="EMBL" id="KKC00384.1"/>
    </source>
</evidence>
<dbReference type="Proteomes" id="UP000192327">
    <property type="component" value="Unassembled WGS sequence"/>
</dbReference>